<dbReference type="FunFam" id="3.30.160.60:FF:000450">
    <property type="entry name" value="PR domain zinc finger protein 14"/>
    <property type="match status" value="1"/>
</dbReference>
<sequence length="160" mass="17522">MAGLCGTPGHALTLTAHHQSQQQQDEVAMPYLCPFCSRRFRRRDGLVLHVRTHTGERPYSCPHCPVAFAQKSHLNRHIRTVHKVEPNAHLVPHMLLGSDTSGQKDGLGPGPASGKVPRQAKSDGQNGDASDMDIHIPNIPSPLFPHVQIINDTTTTITHD</sequence>
<dbReference type="Gene3D" id="3.30.160.60">
    <property type="entry name" value="Classic Zinc Finger"/>
    <property type="match status" value="2"/>
</dbReference>
<dbReference type="SUPFAM" id="SSF57667">
    <property type="entry name" value="beta-beta-alpha zinc fingers"/>
    <property type="match status" value="1"/>
</dbReference>
<dbReference type="PROSITE" id="PS50157">
    <property type="entry name" value="ZINC_FINGER_C2H2_2"/>
    <property type="match status" value="2"/>
</dbReference>
<accession>A0AAE1F7D7</accession>
<dbReference type="PROSITE" id="PS00028">
    <property type="entry name" value="ZINC_FINGER_C2H2_1"/>
    <property type="match status" value="2"/>
</dbReference>
<dbReference type="Pfam" id="PF00096">
    <property type="entry name" value="zf-C2H2"/>
    <property type="match status" value="2"/>
</dbReference>
<evidence type="ECO:0000256" key="4">
    <source>
        <dbReference type="ARBA" id="ARBA00022771"/>
    </source>
</evidence>
<dbReference type="EMBL" id="JAWQEG010002971">
    <property type="protein sequence ID" value="KAK3868617.1"/>
    <property type="molecule type" value="Genomic_DNA"/>
</dbReference>
<dbReference type="Proteomes" id="UP001286313">
    <property type="component" value="Unassembled WGS sequence"/>
</dbReference>
<keyword evidence="6" id="KW-0805">Transcription regulation</keyword>
<evidence type="ECO:0000313" key="14">
    <source>
        <dbReference type="Proteomes" id="UP001286313"/>
    </source>
</evidence>
<reference evidence="13" key="1">
    <citation type="submission" date="2023-10" db="EMBL/GenBank/DDBJ databases">
        <title>Genome assemblies of two species of porcelain crab, Petrolisthes cinctipes and Petrolisthes manimaculis (Anomura: Porcellanidae).</title>
        <authorList>
            <person name="Angst P."/>
        </authorList>
    </citation>
    <scope>NUCLEOTIDE SEQUENCE</scope>
    <source>
        <strain evidence="13">PB745_01</strain>
        <tissue evidence="13">Gill</tissue>
    </source>
</reference>
<feature type="domain" description="C2H2-type" evidence="12">
    <location>
        <begin position="59"/>
        <end position="87"/>
    </location>
</feature>
<keyword evidence="5" id="KW-0862">Zinc</keyword>
<evidence type="ECO:0000256" key="3">
    <source>
        <dbReference type="ARBA" id="ARBA00022737"/>
    </source>
</evidence>
<comment type="caution">
    <text evidence="13">The sequence shown here is derived from an EMBL/GenBank/DDBJ whole genome shotgun (WGS) entry which is preliminary data.</text>
</comment>
<keyword evidence="4 10" id="KW-0863">Zinc-finger</keyword>
<dbReference type="GO" id="GO:0008270">
    <property type="term" value="F:zinc ion binding"/>
    <property type="evidence" value="ECO:0007669"/>
    <property type="project" value="UniProtKB-KW"/>
</dbReference>
<gene>
    <name evidence="13" type="ORF">Pcinc_026004</name>
</gene>
<dbReference type="AlphaFoldDB" id="A0AAE1F7D7"/>
<evidence type="ECO:0000256" key="7">
    <source>
        <dbReference type="ARBA" id="ARBA00023125"/>
    </source>
</evidence>
<comment type="subcellular location">
    <subcellularLocation>
        <location evidence="1">Nucleus</location>
    </subcellularLocation>
</comment>
<keyword evidence="9" id="KW-0539">Nucleus</keyword>
<protein>
    <recommendedName>
        <fullName evidence="12">C2H2-type domain-containing protein</fullName>
    </recommendedName>
</protein>
<dbReference type="FunFam" id="3.30.160.60:FF:000045">
    <property type="entry name" value="ZFP69 zinc finger protein B"/>
    <property type="match status" value="1"/>
</dbReference>
<dbReference type="InterPro" id="IPR036236">
    <property type="entry name" value="Znf_C2H2_sf"/>
</dbReference>
<dbReference type="PANTHER" id="PTHR23235">
    <property type="entry name" value="KRUEPPEL-LIKE TRANSCRIPTION FACTOR"/>
    <property type="match status" value="1"/>
</dbReference>
<evidence type="ECO:0000313" key="13">
    <source>
        <dbReference type="EMBL" id="KAK3868617.1"/>
    </source>
</evidence>
<evidence type="ECO:0000256" key="9">
    <source>
        <dbReference type="ARBA" id="ARBA00023242"/>
    </source>
</evidence>
<evidence type="ECO:0000256" key="6">
    <source>
        <dbReference type="ARBA" id="ARBA00023015"/>
    </source>
</evidence>
<feature type="region of interest" description="Disordered" evidence="11">
    <location>
        <begin position="96"/>
        <end position="134"/>
    </location>
</feature>
<keyword evidence="8" id="KW-0804">Transcription</keyword>
<evidence type="ECO:0000256" key="2">
    <source>
        <dbReference type="ARBA" id="ARBA00022723"/>
    </source>
</evidence>
<evidence type="ECO:0000256" key="10">
    <source>
        <dbReference type="PROSITE-ProRule" id="PRU00042"/>
    </source>
</evidence>
<keyword evidence="7" id="KW-0238">DNA-binding</keyword>
<proteinExistence type="predicted"/>
<feature type="domain" description="C2H2-type" evidence="12">
    <location>
        <begin position="31"/>
        <end position="58"/>
    </location>
</feature>
<evidence type="ECO:0000256" key="1">
    <source>
        <dbReference type="ARBA" id="ARBA00004123"/>
    </source>
</evidence>
<dbReference type="GO" id="GO:0005634">
    <property type="term" value="C:nucleus"/>
    <property type="evidence" value="ECO:0007669"/>
    <property type="project" value="UniProtKB-SubCell"/>
</dbReference>
<evidence type="ECO:0000256" key="11">
    <source>
        <dbReference type="SAM" id="MobiDB-lite"/>
    </source>
</evidence>
<evidence type="ECO:0000256" key="5">
    <source>
        <dbReference type="ARBA" id="ARBA00022833"/>
    </source>
</evidence>
<dbReference type="GO" id="GO:0003677">
    <property type="term" value="F:DNA binding"/>
    <property type="evidence" value="ECO:0007669"/>
    <property type="project" value="UniProtKB-KW"/>
</dbReference>
<name>A0AAE1F7D7_PETCI</name>
<keyword evidence="14" id="KW-1185">Reference proteome</keyword>
<keyword evidence="2" id="KW-0479">Metal-binding</keyword>
<dbReference type="SMART" id="SM00355">
    <property type="entry name" value="ZnF_C2H2"/>
    <property type="match status" value="2"/>
</dbReference>
<evidence type="ECO:0000259" key="12">
    <source>
        <dbReference type="PROSITE" id="PS50157"/>
    </source>
</evidence>
<organism evidence="13 14">
    <name type="scientific">Petrolisthes cinctipes</name>
    <name type="common">Flat porcelain crab</name>
    <dbReference type="NCBI Taxonomy" id="88211"/>
    <lineage>
        <taxon>Eukaryota</taxon>
        <taxon>Metazoa</taxon>
        <taxon>Ecdysozoa</taxon>
        <taxon>Arthropoda</taxon>
        <taxon>Crustacea</taxon>
        <taxon>Multicrustacea</taxon>
        <taxon>Malacostraca</taxon>
        <taxon>Eumalacostraca</taxon>
        <taxon>Eucarida</taxon>
        <taxon>Decapoda</taxon>
        <taxon>Pleocyemata</taxon>
        <taxon>Anomura</taxon>
        <taxon>Galatheoidea</taxon>
        <taxon>Porcellanidae</taxon>
        <taxon>Petrolisthes</taxon>
    </lineage>
</organism>
<evidence type="ECO:0000256" key="8">
    <source>
        <dbReference type="ARBA" id="ARBA00023163"/>
    </source>
</evidence>
<dbReference type="InterPro" id="IPR013087">
    <property type="entry name" value="Znf_C2H2_type"/>
</dbReference>
<keyword evidence="3" id="KW-0677">Repeat</keyword>